<keyword evidence="4" id="KW-0547">Nucleotide-binding</keyword>
<feature type="binding site" evidence="10">
    <location>
        <begin position="272"/>
        <end position="274"/>
    </location>
    <ligand>
        <name>ATP</name>
        <dbReference type="ChEBI" id="CHEBI:30616"/>
    </ligand>
</feature>
<gene>
    <name evidence="13" type="primary">Aste57867_16087</name>
    <name evidence="12" type="ORF">As57867_016031</name>
    <name evidence="13" type="ORF">ASTE57867_16087</name>
</gene>
<proteinExistence type="inferred from homology"/>
<name>A0A485L5N7_9STRA</name>
<dbReference type="InterPro" id="IPR002314">
    <property type="entry name" value="aa-tRNA-synt_IIb"/>
</dbReference>
<dbReference type="PROSITE" id="PS50862">
    <property type="entry name" value="AA_TRNA_LIGASE_II"/>
    <property type="match status" value="1"/>
</dbReference>
<keyword evidence="7" id="KW-0030">Aminoacyl-tRNA synthetase</keyword>
<dbReference type="InterPro" id="IPR042103">
    <property type="entry name" value="SerRS_1_N_sf"/>
</dbReference>
<evidence type="ECO:0000313" key="12">
    <source>
        <dbReference type="EMBL" id="KAF0692885.1"/>
    </source>
</evidence>
<dbReference type="Pfam" id="PF00587">
    <property type="entry name" value="tRNA-synt_2b"/>
    <property type="match status" value="1"/>
</dbReference>
<dbReference type="SUPFAM" id="SSF46589">
    <property type="entry name" value="tRNA-binding arm"/>
    <property type="match status" value="1"/>
</dbReference>
<keyword evidence="14" id="KW-1185">Reference proteome</keyword>
<dbReference type="NCBIfam" id="TIGR00414">
    <property type="entry name" value="serS"/>
    <property type="match status" value="1"/>
</dbReference>
<dbReference type="InterPro" id="IPR045864">
    <property type="entry name" value="aa-tRNA-synth_II/BPL/LPL"/>
</dbReference>
<dbReference type="EMBL" id="VJMH01005797">
    <property type="protein sequence ID" value="KAF0692885.1"/>
    <property type="molecule type" value="Genomic_DNA"/>
</dbReference>
<dbReference type="OrthoDB" id="10264585at2759"/>
<dbReference type="FunFam" id="3.30.930.10:FF:000026">
    <property type="entry name" value="Seryl-tRNA synthetase, cytoplasmic"/>
    <property type="match status" value="1"/>
</dbReference>
<keyword evidence="6" id="KW-0648">Protein biosynthesis</keyword>
<dbReference type="InterPro" id="IPR015866">
    <property type="entry name" value="Ser-tRNA-synth_1_N"/>
</dbReference>
<evidence type="ECO:0000256" key="10">
    <source>
        <dbReference type="PIRSR" id="PIRSR001529-2"/>
    </source>
</evidence>
<dbReference type="Gene3D" id="1.10.287.40">
    <property type="entry name" value="Serine-tRNA synthetase, tRNA binding domain"/>
    <property type="match status" value="1"/>
</dbReference>
<feature type="binding site" evidence="9">
    <location>
        <position position="272"/>
    </location>
    <ligand>
        <name>L-serine</name>
        <dbReference type="ChEBI" id="CHEBI:33384"/>
    </ligand>
</feature>
<dbReference type="SUPFAM" id="SSF55681">
    <property type="entry name" value="Class II aaRS and biotin synthetases"/>
    <property type="match status" value="1"/>
</dbReference>
<feature type="binding site" evidence="9">
    <location>
        <position position="395"/>
    </location>
    <ligand>
        <name>L-serine</name>
        <dbReference type="ChEBI" id="CHEBI:33384"/>
    </ligand>
</feature>
<dbReference type="Pfam" id="PF02403">
    <property type="entry name" value="Seryl_tRNA_N"/>
    <property type="match status" value="1"/>
</dbReference>
<feature type="site" description="Important for serine binding" evidence="9">
    <location>
        <position position="397"/>
    </location>
</feature>
<keyword evidence="3" id="KW-0436">Ligase</keyword>
<dbReference type="InterPro" id="IPR006195">
    <property type="entry name" value="aa-tRNA-synth_II"/>
</dbReference>
<dbReference type="GO" id="GO:0006434">
    <property type="term" value="P:seryl-tRNA aminoacylation"/>
    <property type="evidence" value="ECO:0007669"/>
    <property type="project" value="InterPro"/>
</dbReference>
<feature type="binding site" evidence="10">
    <location>
        <begin position="288"/>
        <end position="291"/>
    </location>
    <ligand>
        <name>ATP</name>
        <dbReference type="ChEBI" id="CHEBI:30616"/>
    </ligand>
</feature>
<keyword evidence="5 10" id="KW-0067">ATP-binding</keyword>
<dbReference type="Gene3D" id="3.30.930.10">
    <property type="entry name" value="Bira Bifunctional Protein, Domain 2"/>
    <property type="match status" value="1"/>
</dbReference>
<feature type="binding site" evidence="10">
    <location>
        <begin position="359"/>
        <end position="362"/>
    </location>
    <ligand>
        <name>ATP</name>
        <dbReference type="ChEBI" id="CHEBI:30616"/>
    </ligand>
</feature>
<sequence>MPIDINMLRVERGGEPDLVRESQRKRFADVDLVDRVIALDEAWRKKQGDWETVKMNVNALQKQIQDLIKSKKKDEAQPLIDERKRLAETEPALKAEADAIKETVDKELYKIGNLVDPTVPVSQNEDDNEVVATWGTCRTNEDSLHYHHEVLHRIDGYEPEKGVKVAGHRGYFLKGYGVMLNQALIMYSQQFLMARKHTLLQPPFFMNKEVMAGVAQLSEFDEALYKVTGQDANDEKYLIATSEQPMCGFHKDEWITESSLPIRYAGTSTCFRKEAGSHGKDTWGIFRVHQFEKVEQFVLCEPEKSPAMLQEMLSTAEAFYQSLGLPYRVINIVSGELNNAAIKKFDLEAWFPAYAEFRELVSCSNCTDYQSRAMEIRCGIKKMNQTEKKYVHLLNATLCATTRTISCILENFQTPEGVRVPEVLVPFMGGVTFLPFVQEAPVNLQEKKMEKAAAAKKAAGKKA</sequence>
<dbReference type="EC" id="6.1.1.11" evidence="2"/>
<comment type="similarity">
    <text evidence="1">Belongs to the class-II aminoacyl-tRNA synthetase family. Type-1 seryl-tRNA synthetase subfamily.</text>
</comment>
<dbReference type="Proteomes" id="UP000332933">
    <property type="component" value="Unassembled WGS sequence"/>
</dbReference>
<accession>A0A485L5N7</accession>
<dbReference type="InterPro" id="IPR033729">
    <property type="entry name" value="SerRS_core"/>
</dbReference>
<evidence type="ECO:0000256" key="6">
    <source>
        <dbReference type="ARBA" id="ARBA00022917"/>
    </source>
</evidence>
<dbReference type="EMBL" id="CAADRA010005818">
    <property type="protein sequence ID" value="VFT92870.1"/>
    <property type="molecule type" value="Genomic_DNA"/>
</dbReference>
<evidence type="ECO:0000256" key="9">
    <source>
        <dbReference type="PIRSR" id="PIRSR001529-1"/>
    </source>
</evidence>
<feature type="domain" description="Aminoacyl-transfer RNA synthetases class-II family profile" evidence="11">
    <location>
        <begin position="142"/>
        <end position="426"/>
    </location>
</feature>
<evidence type="ECO:0000256" key="5">
    <source>
        <dbReference type="ARBA" id="ARBA00022840"/>
    </source>
</evidence>
<evidence type="ECO:0000313" key="13">
    <source>
        <dbReference type="EMBL" id="VFT92870.1"/>
    </source>
</evidence>
<evidence type="ECO:0000256" key="2">
    <source>
        <dbReference type="ARBA" id="ARBA00012840"/>
    </source>
</evidence>
<reference evidence="13 14" key="1">
    <citation type="submission" date="2019-03" db="EMBL/GenBank/DDBJ databases">
        <authorList>
            <person name="Gaulin E."/>
            <person name="Dumas B."/>
        </authorList>
    </citation>
    <scope>NUCLEOTIDE SEQUENCE [LARGE SCALE GENOMIC DNA]</scope>
    <source>
        <strain evidence="13">CBS 568.67</strain>
    </source>
</reference>
<dbReference type="InterPro" id="IPR002317">
    <property type="entry name" value="Ser-tRNA-ligase_type_1"/>
</dbReference>
<dbReference type="AlphaFoldDB" id="A0A485L5N7"/>
<evidence type="ECO:0000256" key="7">
    <source>
        <dbReference type="ARBA" id="ARBA00023146"/>
    </source>
</evidence>
<dbReference type="PRINTS" id="PR00981">
    <property type="entry name" value="TRNASYNTHSER"/>
</dbReference>
<dbReference type="CDD" id="cd00770">
    <property type="entry name" value="SerRS_core"/>
    <property type="match status" value="1"/>
</dbReference>
<dbReference type="GO" id="GO:0005524">
    <property type="term" value="F:ATP binding"/>
    <property type="evidence" value="ECO:0007669"/>
    <property type="project" value="UniProtKB-KW"/>
</dbReference>
<evidence type="ECO:0000256" key="1">
    <source>
        <dbReference type="ARBA" id="ARBA00010728"/>
    </source>
</evidence>
<dbReference type="PIRSF" id="PIRSF001529">
    <property type="entry name" value="Ser-tRNA-synth_IIa"/>
    <property type="match status" value="1"/>
</dbReference>
<reference evidence="12" key="2">
    <citation type="submission" date="2019-06" db="EMBL/GenBank/DDBJ databases">
        <title>Genomics analysis of Aphanomyces spp. identifies a new class of oomycete effector associated with host adaptation.</title>
        <authorList>
            <person name="Gaulin E."/>
        </authorList>
    </citation>
    <scope>NUCLEOTIDE SEQUENCE</scope>
    <source>
        <strain evidence="12">CBS 578.67</strain>
    </source>
</reference>
<feature type="binding site" evidence="9">
    <location>
        <position position="295"/>
    </location>
    <ligand>
        <name>L-serine</name>
        <dbReference type="ChEBI" id="CHEBI:33384"/>
    </ligand>
</feature>
<evidence type="ECO:0000256" key="4">
    <source>
        <dbReference type="ARBA" id="ARBA00022741"/>
    </source>
</evidence>
<evidence type="ECO:0000256" key="3">
    <source>
        <dbReference type="ARBA" id="ARBA00022598"/>
    </source>
</evidence>
<organism evidence="13 14">
    <name type="scientific">Aphanomyces stellatus</name>
    <dbReference type="NCBI Taxonomy" id="120398"/>
    <lineage>
        <taxon>Eukaryota</taxon>
        <taxon>Sar</taxon>
        <taxon>Stramenopiles</taxon>
        <taxon>Oomycota</taxon>
        <taxon>Saprolegniomycetes</taxon>
        <taxon>Saprolegniales</taxon>
        <taxon>Verrucalvaceae</taxon>
        <taxon>Aphanomyces</taxon>
    </lineage>
</organism>
<evidence type="ECO:0000256" key="8">
    <source>
        <dbReference type="ARBA" id="ARBA00031113"/>
    </source>
</evidence>
<evidence type="ECO:0000313" key="14">
    <source>
        <dbReference type="Proteomes" id="UP000332933"/>
    </source>
</evidence>
<dbReference type="GO" id="GO:0004828">
    <property type="term" value="F:serine-tRNA ligase activity"/>
    <property type="evidence" value="ECO:0007669"/>
    <property type="project" value="UniProtKB-EC"/>
</dbReference>
<dbReference type="InterPro" id="IPR010978">
    <property type="entry name" value="tRNA-bd_arm"/>
</dbReference>
<feature type="binding site" evidence="9">
    <location>
        <position position="241"/>
    </location>
    <ligand>
        <name>L-serine</name>
        <dbReference type="ChEBI" id="CHEBI:33384"/>
    </ligand>
</feature>
<protein>
    <recommendedName>
        <fullName evidence="2">serine--tRNA ligase</fullName>
        <ecNumber evidence="2">6.1.1.11</ecNumber>
    </recommendedName>
    <alternativeName>
        <fullName evidence="8">Seryl-tRNA synthetase</fullName>
    </alternativeName>
</protein>
<evidence type="ECO:0000259" key="11">
    <source>
        <dbReference type="PROSITE" id="PS50862"/>
    </source>
</evidence>
<dbReference type="PANTHER" id="PTHR11778">
    <property type="entry name" value="SERYL-TRNA SYNTHETASE"/>
    <property type="match status" value="1"/>
</dbReference>